<dbReference type="InterPro" id="IPR036354">
    <property type="entry name" value="Prot_inh_pot1_sf"/>
</dbReference>
<comment type="caution">
    <text evidence="4">The sequence shown here is derived from an EMBL/GenBank/DDBJ whole genome shotgun (WGS) entry which is preliminary data.</text>
</comment>
<keyword evidence="5" id="KW-1185">Reference proteome</keyword>
<protein>
    <submittedName>
        <fullName evidence="4">Uncharacterized protein</fullName>
    </submittedName>
</protein>
<keyword evidence="3" id="KW-0722">Serine protease inhibitor</keyword>
<dbReference type="Gene3D" id="3.30.10.10">
    <property type="entry name" value="Trypsin Inhibitor V, subunit A"/>
    <property type="match status" value="1"/>
</dbReference>
<evidence type="ECO:0000256" key="3">
    <source>
        <dbReference type="ARBA" id="ARBA00022900"/>
    </source>
</evidence>
<dbReference type="PROSITE" id="PS00285">
    <property type="entry name" value="POTATO_INHIBITOR"/>
    <property type="match status" value="1"/>
</dbReference>
<dbReference type="AlphaFoldDB" id="A0AAW1J7Y4"/>
<dbReference type="InterPro" id="IPR000864">
    <property type="entry name" value="Prot_inh_pot1"/>
</dbReference>
<dbReference type="PANTHER" id="PTHR33091">
    <property type="entry name" value="PROTEIN, PUTATIVE, EXPRESSED-RELATED"/>
    <property type="match status" value="1"/>
</dbReference>
<dbReference type="SUPFAM" id="SSF54654">
    <property type="entry name" value="CI-2 family of serine protease inhibitors"/>
    <property type="match status" value="1"/>
</dbReference>
<evidence type="ECO:0000256" key="2">
    <source>
        <dbReference type="ARBA" id="ARBA00022690"/>
    </source>
</evidence>
<name>A0AAW1J7Y4_SAPOF</name>
<comment type="similarity">
    <text evidence="1">Belongs to the protease inhibitor I13 (potato type I serine protease inhibitor) family.</text>
</comment>
<keyword evidence="2" id="KW-0646">Protease inhibitor</keyword>
<evidence type="ECO:0000313" key="5">
    <source>
        <dbReference type="Proteomes" id="UP001443914"/>
    </source>
</evidence>
<evidence type="ECO:0000256" key="1">
    <source>
        <dbReference type="ARBA" id="ARBA00008210"/>
    </source>
</evidence>
<dbReference type="GO" id="GO:0004867">
    <property type="term" value="F:serine-type endopeptidase inhibitor activity"/>
    <property type="evidence" value="ECO:0007669"/>
    <property type="project" value="UniProtKB-KW"/>
</dbReference>
<reference evidence="4" key="1">
    <citation type="submission" date="2024-03" db="EMBL/GenBank/DDBJ databases">
        <title>WGS assembly of Saponaria officinalis var. Norfolk2.</title>
        <authorList>
            <person name="Jenkins J."/>
            <person name="Shu S."/>
            <person name="Grimwood J."/>
            <person name="Barry K."/>
            <person name="Goodstein D."/>
            <person name="Schmutz J."/>
            <person name="Leebens-Mack J."/>
            <person name="Osbourn A."/>
        </authorList>
    </citation>
    <scope>NUCLEOTIDE SEQUENCE [LARGE SCALE GENOMIC DNA]</scope>
    <source>
        <strain evidence="4">JIC</strain>
    </source>
</reference>
<dbReference type="EMBL" id="JBDFQZ010000008">
    <property type="protein sequence ID" value="KAK9699202.1"/>
    <property type="molecule type" value="Genomic_DNA"/>
</dbReference>
<sequence length="84" mass="9386">MKGYSCQSPFQDCISASGHKHEWPELIGKDSIEAKRIIESENPYVHVFFLPSGDIRIFDYCCDRVIINVSKLGGVVVAPYPIIG</sequence>
<organism evidence="4 5">
    <name type="scientific">Saponaria officinalis</name>
    <name type="common">Common soapwort</name>
    <name type="synonym">Lychnis saponaria</name>
    <dbReference type="NCBI Taxonomy" id="3572"/>
    <lineage>
        <taxon>Eukaryota</taxon>
        <taxon>Viridiplantae</taxon>
        <taxon>Streptophyta</taxon>
        <taxon>Embryophyta</taxon>
        <taxon>Tracheophyta</taxon>
        <taxon>Spermatophyta</taxon>
        <taxon>Magnoliopsida</taxon>
        <taxon>eudicotyledons</taxon>
        <taxon>Gunneridae</taxon>
        <taxon>Pentapetalae</taxon>
        <taxon>Caryophyllales</taxon>
        <taxon>Caryophyllaceae</taxon>
        <taxon>Caryophylleae</taxon>
        <taxon>Saponaria</taxon>
    </lineage>
</organism>
<dbReference type="GO" id="GO:0009611">
    <property type="term" value="P:response to wounding"/>
    <property type="evidence" value="ECO:0007669"/>
    <property type="project" value="InterPro"/>
</dbReference>
<proteinExistence type="inferred from homology"/>
<accession>A0AAW1J7Y4</accession>
<dbReference type="PANTHER" id="PTHR33091:SF99">
    <property type="entry name" value="INHIBITOR OF TRYPSIN_HAGEMAN FACTOR-LIKE PROTEIN-RELATED"/>
    <property type="match status" value="1"/>
</dbReference>
<evidence type="ECO:0000313" key="4">
    <source>
        <dbReference type="EMBL" id="KAK9699202.1"/>
    </source>
</evidence>
<gene>
    <name evidence="4" type="ORF">RND81_08G159600</name>
</gene>
<dbReference type="Pfam" id="PF00280">
    <property type="entry name" value="potato_inhibit"/>
    <property type="match status" value="1"/>
</dbReference>
<dbReference type="Proteomes" id="UP001443914">
    <property type="component" value="Unassembled WGS sequence"/>
</dbReference>